<proteinExistence type="predicted"/>
<dbReference type="CDD" id="cd00761">
    <property type="entry name" value="Glyco_tranf_GTA_type"/>
    <property type="match status" value="1"/>
</dbReference>
<dbReference type="AlphaFoldDB" id="A0A376BZY5"/>
<organism evidence="1 2">
    <name type="scientific">Bergeyella zoohelcum</name>
    <dbReference type="NCBI Taxonomy" id="1015"/>
    <lineage>
        <taxon>Bacteria</taxon>
        <taxon>Pseudomonadati</taxon>
        <taxon>Bacteroidota</taxon>
        <taxon>Flavobacteriia</taxon>
        <taxon>Flavobacteriales</taxon>
        <taxon>Weeksellaceae</taxon>
        <taxon>Bergeyella</taxon>
    </lineage>
</organism>
<reference evidence="1 2" key="1">
    <citation type="submission" date="2018-06" db="EMBL/GenBank/DDBJ databases">
        <authorList>
            <consortium name="Pathogen Informatics"/>
            <person name="Doyle S."/>
        </authorList>
    </citation>
    <scope>NUCLEOTIDE SEQUENCE [LARGE SCALE GENOMIC DNA]</scope>
    <source>
        <strain evidence="1 2">NCTC11661</strain>
    </source>
</reference>
<dbReference type="Proteomes" id="UP000255515">
    <property type="component" value="Unassembled WGS sequence"/>
</dbReference>
<evidence type="ECO:0000313" key="1">
    <source>
        <dbReference type="EMBL" id="SSZ47196.1"/>
    </source>
</evidence>
<protein>
    <recommendedName>
        <fullName evidence="3">Glycosyl transferase family 2</fullName>
    </recommendedName>
</protein>
<evidence type="ECO:0000313" key="2">
    <source>
        <dbReference type="Proteomes" id="UP000255515"/>
    </source>
</evidence>
<dbReference type="EMBL" id="UFTJ01000001">
    <property type="protein sequence ID" value="SSZ47196.1"/>
    <property type="molecule type" value="Genomic_DNA"/>
</dbReference>
<gene>
    <name evidence="1" type="ORF">NCTC11661_00862</name>
</gene>
<name>A0A376BZY5_9FLAO</name>
<dbReference type="SUPFAM" id="SSF53448">
    <property type="entry name" value="Nucleotide-diphospho-sugar transferases"/>
    <property type="match status" value="1"/>
</dbReference>
<sequence>MTDIFIKSFNRPYYLDRCLQSIKTYVSGNFQVTILDDGTPEKYLNKIWEKYPHVKIRISENYSQKIKAIQENLEHGKDINGFNIPTDLWRNAAENASEYFIMTEDDVWFTEKINVNELAHQAKENKVALLKLGWLGNFKDDQWVDLLKINENLVATQPKDLFLSHPFIMDLFFYNKYKFFTLGYRLKMFDNETKLRYWALNSILMGFWNKDYWNFVWKDAQGKVDEKQQLRNAAIYYRKHKNNPHFIARLNKEVMKTTFQSSATNSYHEYGFDFDVNVFNHLISEAWYKDNFDVMQNFPKDFSTGYFEQFIEHKINTAEFRKWVERFKNQYRNLGCEIE</sequence>
<dbReference type="InterPro" id="IPR029044">
    <property type="entry name" value="Nucleotide-diphossugar_trans"/>
</dbReference>
<dbReference type="RefSeq" id="WP_002686396.1">
    <property type="nucleotide sequence ID" value="NZ_UFTJ01000001.1"/>
</dbReference>
<accession>A0A376BZY5</accession>
<dbReference type="Gene3D" id="3.90.550.10">
    <property type="entry name" value="Spore Coat Polysaccharide Biosynthesis Protein SpsA, Chain A"/>
    <property type="match status" value="1"/>
</dbReference>
<evidence type="ECO:0008006" key="3">
    <source>
        <dbReference type="Google" id="ProtNLM"/>
    </source>
</evidence>